<gene>
    <name evidence="4" type="ORF">H8E19_02295</name>
</gene>
<evidence type="ECO:0000313" key="4">
    <source>
        <dbReference type="EMBL" id="MBC8176207.1"/>
    </source>
</evidence>
<dbReference type="FunFam" id="3.40.50.720:FF:000084">
    <property type="entry name" value="Short-chain dehydrogenase reductase"/>
    <property type="match status" value="1"/>
</dbReference>
<reference evidence="4 5" key="1">
    <citation type="submission" date="2020-08" db="EMBL/GenBank/DDBJ databases">
        <title>Bridging the membrane lipid divide: bacteria of the FCB group superphylum have the potential to synthesize archaeal ether lipids.</title>
        <authorList>
            <person name="Villanueva L."/>
            <person name="Von Meijenfeldt F.A.B."/>
            <person name="Westbye A.B."/>
            <person name="Yadav S."/>
            <person name="Hopmans E.C."/>
            <person name="Dutilh B.E."/>
            <person name="Sinninghe Damste J.S."/>
        </authorList>
    </citation>
    <scope>NUCLEOTIDE SEQUENCE [LARGE SCALE GENOMIC DNA]</scope>
    <source>
        <strain evidence="4">NIOZ-UU27</strain>
    </source>
</reference>
<dbReference type="PANTHER" id="PTHR44196">
    <property type="entry name" value="DEHYDROGENASE/REDUCTASE SDR FAMILY MEMBER 7B"/>
    <property type="match status" value="1"/>
</dbReference>
<dbReference type="SUPFAM" id="SSF51735">
    <property type="entry name" value="NAD(P)-binding Rossmann-fold domains"/>
    <property type="match status" value="1"/>
</dbReference>
<dbReference type="EMBL" id="JACNJD010000111">
    <property type="protein sequence ID" value="MBC8176207.1"/>
    <property type="molecule type" value="Genomic_DNA"/>
</dbReference>
<proteinExistence type="inferred from homology"/>
<dbReference type="PANTHER" id="PTHR44196:SF1">
    <property type="entry name" value="DEHYDROGENASE_REDUCTASE SDR FAMILY MEMBER 7B"/>
    <property type="match status" value="1"/>
</dbReference>
<dbReference type="PROSITE" id="PS00061">
    <property type="entry name" value="ADH_SHORT"/>
    <property type="match status" value="1"/>
</dbReference>
<comment type="similarity">
    <text evidence="1 3">Belongs to the short-chain dehydrogenases/reductases (SDR) family.</text>
</comment>
<protein>
    <submittedName>
        <fullName evidence="4">SDR family oxidoreductase</fullName>
    </submittedName>
</protein>
<dbReference type="Proteomes" id="UP000650524">
    <property type="component" value="Unassembled WGS sequence"/>
</dbReference>
<dbReference type="GO" id="GO:0016491">
    <property type="term" value="F:oxidoreductase activity"/>
    <property type="evidence" value="ECO:0007669"/>
    <property type="project" value="UniProtKB-KW"/>
</dbReference>
<dbReference type="GO" id="GO:0016020">
    <property type="term" value="C:membrane"/>
    <property type="evidence" value="ECO:0007669"/>
    <property type="project" value="TreeGrafter"/>
</dbReference>
<dbReference type="CDD" id="cd05233">
    <property type="entry name" value="SDR_c"/>
    <property type="match status" value="1"/>
</dbReference>
<accession>A0A8J6MVN7</accession>
<dbReference type="PRINTS" id="PR00080">
    <property type="entry name" value="SDRFAMILY"/>
</dbReference>
<evidence type="ECO:0000313" key="5">
    <source>
        <dbReference type="Proteomes" id="UP000650524"/>
    </source>
</evidence>
<organism evidence="4 5">
    <name type="scientific">Candidatus Desulfacyla euxinica</name>
    <dbReference type="NCBI Taxonomy" id="2841693"/>
    <lineage>
        <taxon>Bacteria</taxon>
        <taxon>Deltaproteobacteria</taxon>
        <taxon>Candidatus Desulfacyla</taxon>
    </lineage>
</organism>
<dbReference type="PRINTS" id="PR00081">
    <property type="entry name" value="GDHRDH"/>
</dbReference>
<keyword evidence="2" id="KW-0560">Oxidoreductase</keyword>
<dbReference type="InterPro" id="IPR002347">
    <property type="entry name" value="SDR_fam"/>
</dbReference>
<comment type="caution">
    <text evidence="4">The sequence shown here is derived from an EMBL/GenBank/DDBJ whole genome shotgun (WGS) entry which is preliminary data.</text>
</comment>
<evidence type="ECO:0000256" key="3">
    <source>
        <dbReference type="RuleBase" id="RU000363"/>
    </source>
</evidence>
<dbReference type="Gene3D" id="3.40.50.720">
    <property type="entry name" value="NAD(P)-binding Rossmann-like Domain"/>
    <property type="match status" value="1"/>
</dbReference>
<name>A0A8J6MVN7_9DELT</name>
<sequence length="275" mass="29923">MSQFRDKVVIVTGAASGIGRALSEELARRGASVTLADINPSPVEEAAETITKAGHKAETFVLDVSDYDAVGKMVADTVARYGHLDYLFNNAGIAVGGEVRDCSIDDFRNVINVNLFGVVNGVAAAYSLMVKQGYGHIINTASLEGLIPFPATVSYVASKYGVVGLSNALRIEGVDLGVKVSVVCPGYIKTPIFQTSKMIKIDREKMLKSLPERFGITSEACAQIILRGVQRNKAIIVVTGFAKVLWALQRISPAVIRWMMRRDLRKSRKEMRIED</sequence>
<dbReference type="AlphaFoldDB" id="A0A8J6MVN7"/>
<dbReference type="Pfam" id="PF00106">
    <property type="entry name" value="adh_short"/>
    <property type="match status" value="1"/>
</dbReference>
<dbReference type="InterPro" id="IPR036291">
    <property type="entry name" value="NAD(P)-bd_dom_sf"/>
</dbReference>
<evidence type="ECO:0000256" key="2">
    <source>
        <dbReference type="ARBA" id="ARBA00023002"/>
    </source>
</evidence>
<evidence type="ECO:0000256" key="1">
    <source>
        <dbReference type="ARBA" id="ARBA00006484"/>
    </source>
</evidence>
<dbReference type="InterPro" id="IPR020904">
    <property type="entry name" value="Sc_DH/Rdtase_CS"/>
</dbReference>